<dbReference type="AlphaFoldDB" id="A0A369JKN4"/>
<dbReference type="InParanoid" id="A0A369JKN4"/>
<evidence type="ECO:0000256" key="2">
    <source>
        <dbReference type="SAM" id="Phobius"/>
    </source>
</evidence>
<gene>
    <name evidence="3" type="ORF">Hypma_011509</name>
</gene>
<accession>A0A369JKN4</accession>
<feature type="transmembrane region" description="Helical" evidence="2">
    <location>
        <begin position="119"/>
        <end position="140"/>
    </location>
</feature>
<evidence type="ECO:0000313" key="3">
    <source>
        <dbReference type="EMBL" id="RDB20965.1"/>
    </source>
</evidence>
<dbReference type="EMBL" id="LUEZ02000055">
    <property type="protein sequence ID" value="RDB20965.1"/>
    <property type="molecule type" value="Genomic_DNA"/>
</dbReference>
<evidence type="ECO:0000256" key="1">
    <source>
        <dbReference type="SAM" id="MobiDB-lite"/>
    </source>
</evidence>
<feature type="region of interest" description="Disordered" evidence="1">
    <location>
        <begin position="220"/>
        <end position="245"/>
    </location>
</feature>
<feature type="transmembrane region" description="Helical" evidence="2">
    <location>
        <begin position="76"/>
        <end position="99"/>
    </location>
</feature>
<feature type="transmembrane region" description="Helical" evidence="2">
    <location>
        <begin position="41"/>
        <end position="64"/>
    </location>
</feature>
<keyword evidence="4" id="KW-1185">Reference proteome</keyword>
<organism evidence="3 4">
    <name type="scientific">Hypsizygus marmoreus</name>
    <name type="common">White beech mushroom</name>
    <name type="synonym">Agaricus marmoreus</name>
    <dbReference type="NCBI Taxonomy" id="39966"/>
    <lineage>
        <taxon>Eukaryota</taxon>
        <taxon>Fungi</taxon>
        <taxon>Dikarya</taxon>
        <taxon>Basidiomycota</taxon>
        <taxon>Agaricomycotina</taxon>
        <taxon>Agaricomycetes</taxon>
        <taxon>Agaricomycetidae</taxon>
        <taxon>Agaricales</taxon>
        <taxon>Tricholomatineae</taxon>
        <taxon>Lyophyllaceae</taxon>
        <taxon>Hypsizygus</taxon>
    </lineage>
</organism>
<keyword evidence="2" id="KW-0812">Transmembrane</keyword>
<dbReference type="STRING" id="39966.A0A369JKN4"/>
<feature type="compositionally biased region" description="Basic and acidic residues" evidence="1">
    <location>
        <begin position="220"/>
        <end position="230"/>
    </location>
</feature>
<feature type="compositionally biased region" description="Polar residues" evidence="1">
    <location>
        <begin position="232"/>
        <end position="245"/>
    </location>
</feature>
<dbReference type="OrthoDB" id="3188789at2759"/>
<feature type="transmembrane region" description="Helical" evidence="2">
    <location>
        <begin position="7"/>
        <end position="29"/>
    </location>
</feature>
<name>A0A369JKN4_HYPMA</name>
<sequence>MQSPFLVCRFVFFALLVNLNILILAFASWNVNATVAAGLSVPATTIFFIFNCCLVFFFVALGFAEIFVPRAFKSRLAFECAWSMVLSVVQTGTAISVTVHGPATCRLTADWDLCASSFVLIPTAWLSSITLFTYFLVLFITTMAHIGDYRDIWSQTVYSIDWFNPEEPTSWNEKKNRHSDSDADSWSHYMDDIEVSRRSLGCSDDNEKAPWARSIRRGIDAPFKRQDHPPSARSSPSATHTTLPLTPLKVQSRSIAGSRFIETFRESRVVARSEAPSQYGLHFTNRQEPFPPHVENHDLPIPLPRLSEWIRADAIKGINVHTMPASP</sequence>
<keyword evidence="2" id="KW-1133">Transmembrane helix</keyword>
<protein>
    <submittedName>
        <fullName evidence="3">Uncharacterized protein</fullName>
    </submittedName>
</protein>
<proteinExistence type="predicted"/>
<evidence type="ECO:0000313" key="4">
    <source>
        <dbReference type="Proteomes" id="UP000076154"/>
    </source>
</evidence>
<dbReference type="Proteomes" id="UP000076154">
    <property type="component" value="Unassembled WGS sequence"/>
</dbReference>
<comment type="caution">
    <text evidence="3">The sequence shown here is derived from an EMBL/GenBank/DDBJ whole genome shotgun (WGS) entry which is preliminary data.</text>
</comment>
<reference evidence="3" key="1">
    <citation type="submission" date="2018-04" db="EMBL/GenBank/DDBJ databases">
        <title>Whole genome sequencing of Hypsizygus marmoreus.</title>
        <authorList>
            <person name="Choi I.-G."/>
            <person name="Min B."/>
            <person name="Kim J.-G."/>
            <person name="Kim S."/>
            <person name="Oh Y.-L."/>
            <person name="Kong W.-S."/>
            <person name="Park H."/>
            <person name="Jeong J."/>
            <person name="Song E.-S."/>
        </authorList>
    </citation>
    <scope>NUCLEOTIDE SEQUENCE [LARGE SCALE GENOMIC DNA]</scope>
    <source>
        <strain evidence="3">51987-8</strain>
    </source>
</reference>
<keyword evidence="2" id="KW-0472">Membrane</keyword>